<reference evidence="2 4" key="1">
    <citation type="journal article" date="2015" name="Genome Announc.">
        <title>Complete Genome Sequence of Corynebacterium kutscheri DSM 20755, a Corynebacterial Type Strain with Remarkably Low G+C Content of Chromosomal DNA.</title>
        <authorList>
            <person name="Ruckert C."/>
            <person name="Albersmeier A."/>
            <person name="Winkler A."/>
            <person name="Tauch A."/>
        </authorList>
    </citation>
    <scope>NUCLEOTIDE SEQUENCE [LARGE SCALE GENOMIC DNA]</scope>
    <source>
        <strain evidence="2 4">DSM 20755</strain>
    </source>
</reference>
<feature type="coiled-coil region" evidence="1">
    <location>
        <begin position="39"/>
        <end position="70"/>
    </location>
</feature>
<proteinExistence type="predicted"/>
<name>A0A0F6QY52_9CORY</name>
<keyword evidence="1" id="KW-0175">Coiled coil</keyword>
<dbReference type="AlphaFoldDB" id="A0A0F6QY52"/>
<dbReference type="RefSeq" id="WP_046438380.1">
    <property type="nucleotide sequence ID" value="NZ_CP011312.1"/>
</dbReference>
<dbReference type="Proteomes" id="UP000271380">
    <property type="component" value="Chromosome"/>
</dbReference>
<accession>A0A0F6QY52</accession>
<keyword evidence="4" id="KW-1185">Reference proteome</keyword>
<organism evidence="2 4">
    <name type="scientific">Corynebacterium kutscheri</name>
    <dbReference type="NCBI Taxonomy" id="35755"/>
    <lineage>
        <taxon>Bacteria</taxon>
        <taxon>Bacillati</taxon>
        <taxon>Actinomycetota</taxon>
        <taxon>Actinomycetes</taxon>
        <taxon>Mycobacteriales</taxon>
        <taxon>Corynebacteriaceae</taxon>
        <taxon>Corynebacterium</taxon>
    </lineage>
</organism>
<dbReference type="EMBL" id="LR134377">
    <property type="protein sequence ID" value="VEH05367.1"/>
    <property type="molecule type" value="Genomic_DNA"/>
</dbReference>
<evidence type="ECO:0000313" key="2">
    <source>
        <dbReference type="EMBL" id="AKE40357.1"/>
    </source>
</evidence>
<evidence type="ECO:0000313" key="5">
    <source>
        <dbReference type="Proteomes" id="UP000271380"/>
    </source>
</evidence>
<dbReference type="KEGG" id="cku:UL82_00600"/>
<evidence type="ECO:0000313" key="3">
    <source>
        <dbReference type="EMBL" id="VEH05367.1"/>
    </source>
</evidence>
<dbReference type="EMBL" id="CP011312">
    <property type="protein sequence ID" value="AKE40357.1"/>
    <property type="molecule type" value="Genomic_DNA"/>
</dbReference>
<dbReference type="STRING" id="35755.UL82_00600"/>
<evidence type="ECO:0000313" key="4">
    <source>
        <dbReference type="Proteomes" id="UP000033457"/>
    </source>
</evidence>
<dbReference type="Proteomes" id="UP000033457">
    <property type="component" value="Chromosome"/>
</dbReference>
<dbReference type="HOGENOM" id="CLU_2750940_0_0_11"/>
<reference evidence="3 5" key="2">
    <citation type="submission" date="2018-12" db="EMBL/GenBank/DDBJ databases">
        <authorList>
            <consortium name="Pathogen Informatics"/>
        </authorList>
    </citation>
    <scope>NUCLEOTIDE SEQUENCE [LARGE SCALE GENOMIC DNA]</scope>
    <source>
        <strain evidence="3 5">NCTC949</strain>
    </source>
</reference>
<protein>
    <submittedName>
        <fullName evidence="2">Uncharacterized protein</fullName>
    </submittedName>
</protein>
<gene>
    <name evidence="3" type="ORF">NCTC949_00571</name>
    <name evidence="2" type="ORF">UL82_00600</name>
</gene>
<evidence type="ECO:0000256" key="1">
    <source>
        <dbReference type="SAM" id="Coils"/>
    </source>
</evidence>
<sequence length="70" mass="7646">MELNKNALSEVVNKVSDLNEKASAVIDQVKEKVADNETLSGLVERADDVQDKAESLIKQAKEKMAGDTNE</sequence>